<dbReference type="FunCoup" id="C3XVS6">
    <property type="interactions" value="185"/>
</dbReference>
<dbReference type="SUPFAM" id="SSF55315">
    <property type="entry name" value="L30e-like"/>
    <property type="match status" value="1"/>
</dbReference>
<dbReference type="AlphaFoldDB" id="C3XVS6"/>
<comment type="cofactor">
    <cofactor evidence="1">
        <name>a divalent metal cation</name>
        <dbReference type="ChEBI" id="CHEBI:60240"/>
    </cofactor>
</comment>
<dbReference type="InterPro" id="IPR058547">
    <property type="entry name" value="Pelota_N"/>
</dbReference>
<gene>
    <name evidence="8" type="ORF">BRAFLDRAFT_123352</name>
</gene>
<dbReference type="Pfam" id="PF03464">
    <property type="entry name" value="eRF1_2"/>
    <property type="match status" value="1"/>
</dbReference>
<dbReference type="Pfam" id="PF26356">
    <property type="entry name" value="Pelota_N"/>
    <property type="match status" value="1"/>
</dbReference>
<dbReference type="InterPro" id="IPR029064">
    <property type="entry name" value="Ribosomal_eL30-like_sf"/>
</dbReference>
<dbReference type="GO" id="GO:0070481">
    <property type="term" value="P:nuclear-transcribed mRNA catabolic process, non-stop decay"/>
    <property type="evidence" value="ECO:0007669"/>
    <property type="project" value="InterPro"/>
</dbReference>
<dbReference type="Gene3D" id="3.30.420.60">
    <property type="entry name" value="eRF1 domain 2"/>
    <property type="match status" value="1"/>
</dbReference>
<comment type="subcellular location">
    <subcellularLocation>
        <location evidence="2">Cytoplasm</location>
    </subcellularLocation>
</comment>
<sequence length="452" mass="50549">MSDSTLVAIRDRAARTYPLYNSFGLKLPRSANISRRISAYVGETAYAYSELPIKDLRSHAVYPPKCKICNIAETAYAATECLQVTLLPEDPEDMWHAFNLVAVGDSLRSTTIRKVQNESATGSVSSSKIRTTLTVTIETIDFDTQACVLRVKGRNIQENQYVKMGAYHTLDLELNRKFTLAKECWDAIAIDRIEQACDIEKKADVAALVMQEGLAHLCLVTGSMTVVRAKIETNIPRKRRGSCEQHDKGLGRFYESVMQAILRHVNFEIVKCVLVASPGFVKDQFCEYMFSQAIKTDCKVITENKSKFLLVHSSSGFKHSLKEVLQDPSVTAKLADTKAAGEVKSLEQFYIMLQHEPDRAYYGIKHVESASESEAIETLLISDRLFRAQDVATRRRYVALVEKVKDLGGDVKIFSSLHVSGEQLDQLTGVAAILRFPIPEIDEEDATDSDED</sequence>
<dbReference type="InterPro" id="IPR038069">
    <property type="entry name" value="Pelota/DOM34_N"/>
</dbReference>
<dbReference type="GO" id="GO:0071025">
    <property type="term" value="P:RNA surveillance"/>
    <property type="evidence" value="ECO:0007669"/>
    <property type="project" value="InterPro"/>
</dbReference>
<evidence type="ECO:0000256" key="4">
    <source>
        <dbReference type="ARBA" id="ARBA00022104"/>
    </source>
</evidence>
<dbReference type="FunFam" id="3.30.420.60:FF:000002">
    <property type="entry name" value="Protein pelota homolog"/>
    <property type="match status" value="1"/>
</dbReference>
<dbReference type="FunFam" id="3.30.1330.30:FF:000008">
    <property type="entry name" value="Protein pelota homolog"/>
    <property type="match status" value="1"/>
</dbReference>
<dbReference type="InParanoid" id="C3XVS6"/>
<dbReference type="STRING" id="7739.C3XVS6"/>
<dbReference type="InterPro" id="IPR004405">
    <property type="entry name" value="TF_pelota"/>
</dbReference>
<feature type="domain" description="eRF1/Pelota-like N-terminal" evidence="7">
    <location>
        <begin position="80"/>
        <end position="198"/>
    </location>
</feature>
<dbReference type="Gene3D" id="3.30.1330.30">
    <property type="match status" value="1"/>
</dbReference>
<dbReference type="eggNOG" id="KOG2869">
    <property type="taxonomic scope" value="Eukaryota"/>
</dbReference>
<dbReference type="PANTHER" id="PTHR10853:SF0">
    <property type="entry name" value="PROTEIN PELOTA HOMOLOG"/>
    <property type="match status" value="1"/>
</dbReference>
<evidence type="ECO:0000256" key="6">
    <source>
        <dbReference type="ARBA" id="ARBA00022723"/>
    </source>
</evidence>
<dbReference type="Pfam" id="PF03465">
    <property type="entry name" value="eRF1_3"/>
    <property type="match status" value="1"/>
</dbReference>
<dbReference type="SUPFAM" id="SSF159065">
    <property type="entry name" value="Dom34/Pelota N-terminal domain-like"/>
    <property type="match status" value="1"/>
</dbReference>
<proteinExistence type="inferred from homology"/>
<dbReference type="InterPro" id="IPR005141">
    <property type="entry name" value="eRF1_2"/>
</dbReference>
<comment type="similarity">
    <text evidence="3">Belongs to the eukaryotic release factor 1 family. Pelota subfamily.</text>
</comment>
<dbReference type="GO" id="GO:0005737">
    <property type="term" value="C:cytoplasm"/>
    <property type="evidence" value="ECO:0007669"/>
    <property type="project" value="UniProtKB-SubCell"/>
</dbReference>
<keyword evidence="5" id="KW-0963">Cytoplasm</keyword>
<evidence type="ECO:0000259" key="7">
    <source>
        <dbReference type="SMART" id="SM01194"/>
    </source>
</evidence>
<evidence type="ECO:0000256" key="1">
    <source>
        <dbReference type="ARBA" id="ARBA00001968"/>
    </source>
</evidence>
<evidence type="ECO:0000313" key="8">
    <source>
        <dbReference type="EMBL" id="EEN67869.1"/>
    </source>
</evidence>
<dbReference type="SUPFAM" id="SSF53137">
    <property type="entry name" value="Translational machinery components"/>
    <property type="match status" value="1"/>
</dbReference>
<dbReference type="InterPro" id="IPR005140">
    <property type="entry name" value="eRF1_Pelota-like_N"/>
</dbReference>
<dbReference type="InterPro" id="IPR042226">
    <property type="entry name" value="eFR1_2_sf"/>
</dbReference>
<accession>C3XVS6</accession>
<evidence type="ECO:0000256" key="2">
    <source>
        <dbReference type="ARBA" id="ARBA00004496"/>
    </source>
</evidence>
<name>C3XVS6_BRAFL</name>
<dbReference type="FunFam" id="2.30.30.870:FF:000001">
    <property type="entry name" value="Protein pelota homolog"/>
    <property type="match status" value="1"/>
</dbReference>
<dbReference type="NCBIfam" id="TIGR00111">
    <property type="entry name" value="pelota"/>
    <property type="match status" value="1"/>
</dbReference>
<evidence type="ECO:0000256" key="5">
    <source>
        <dbReference type="ARBA" id="ARBA00022490"/>
    </source>
</evidence>
<dbReference type="InterPro" id="IPR005142">
    <property type="entry name" value="eRF1_3"/>
</dbReference>
<keyword evidence="6" id="KW-0479">Metal-binding</keyword>
<dbReference type="GO" id="GO:0070966">
    <property type="term" value="P:nuclear-transcribed mRNA catabolic process, no-go decay"/>
    <property type="evidence" value="ECO:0007669"/>
    <property type="project" value="InterPro"/>
</dbReference>
<organism>
    <name type="scientific">Branchiostoma floridae</name>
    <name type="common">Florida lancelet</name>
    <name type="synonym">Amphioxus</name>
    <dbReference type="NCBI Taxonomy" id="7739"/>
    <lineage>
        <taxon>Eukaryota</taxon>
        <taxon>Metazoa</taxon>
        <taxon>Chordata</taxon>
        <taxon>Cephalochordata</taxon>
        <taxon>Leptocardii</taxon>
        <taxon>Amphioxiformes</taxon>
        <taxon>Branchiostomatidae</taxon>
        <taxon>Branchiostoma</taxon>
    </lineage>
</organism>
<dbReference type="Gene3D" id="2.30.30.870">
    <property type="entry name" value="Pelota, domain A"/>
    <property type="match status" value="1"/>
</dbReference>
<dbReference type="GO" id="GO:0046872">
    <property type="term" value="F:metal ion binding"/>
    <property type="evidence" value="ECO:0007669"/>
    <property type="project" value="UniProtKB-KW"/>
</dbReference>
<dbReference type="SMART" id="SM01194">
    <property type="entry name" value="eRF1_1"/>
    <property type="match status" value="1"/>
</dbReference>
<dbReference type="EMBL" id="GG666469">
    <property type="protein sequence ID" value="EEN67869.1"/>
    <property type="molecule type" value="Genomic_DNA"/>
</dbReference>
<dbReference type="PANTHER" id="PTHR10853">
    <property type="entry name" value="PELOTA"/>
    <property type="match status" value="1"/>
</dbReference>
<reference evidence="8" key="1">
    <citation type="journal article" date="2008" name="Nature">
        <title>The amphioxus genome and the evolution of the chordate karyotype.</title>
        <authorList>
            <consortium name="US DOE Joint Genome Institute (JGI-PGF)"/>
            <person name="Putnam N.H."/>
            <person name="Butts T."/>
            <person name="Ferrier D.E.K."/>
            <person name="Furlong R.F."/>
            <person name="Hellsten U."/>
            <person name="Kawashima T."/>
            <person name="Robinson-Rechavi M."/>
            <person name="Shoguchi E."/>
            <person name="Terry A."/>
            <person name="Yu J.-K."/>
            <person name="Benito-Gutierrez E.L."/>
            <person name="Dubchak I."/>
            <person name="Garcia-Fernandez J."/>
            <person name="Gibson-Brown J.J."/>
            <person name="Grigoriev I.V."/>
            <person name="Horton A.C."/>
            <person name="de Jong P.J."/>
            <person name="Jurka J."/>
            <person name="Kapitonov V.V."/>
            <person name="Kohara Y."/>
            <person name="Kuroki Y."/>
            <person name="Lindquist E."/>
            <person name="Lucas S."/>
            <person name="Osoegawa K."/>
            <person name="Pennacchio L.A."/>
            <person name="Salamov A.A."/>
            <person name="Satou Y."/>
            <person name="Sauka-Spengler T."/>
            <person name="Schmutz J."/>
            <person name="Shin-I T."/>
            <person name="Toyoda A."/>
            <person name="Bronner-Fraser M."/>
            <person name="Fujiyama A."/>
            <person name="Holland L.Z."/>
            <person name="Holland P.W.H."/>
            <person name="Satoh N."/>
            <person name="Rokhsar D.S."/>
        </authorList>
    </citation>
    <scope>NUCLEOTIDE SEQUENCE [LARGE SCALE GENOMIC DNA]</scope>
    <source>
        <strain evidence="8">S238N-H82</strain>
        <tissue evidence="8">Testes</tissue>
    </source>
</reference>
<protein>
    <recommendedName>
        <fullName evidence="4">Protein pelota homolog</fullName>
    </recommendedName>
</protein>
<evidence type="ECO:0000256" key="3">
    <source>
        <dbReference type="ARBA" id="ARBA00009504"/>
    </source>
</evidence>